<feature type="domain" description="CCHC-type" evidence="3">
    <location>
        <begin position="240"/>
        <end position="253"/>
    </location>
</feature>
<dbReference type="STRING" id="4097.A0A1S4B4A0"/>
<dbReference type="PRINTS" id="PR00050">
    <property type="entry name" value="COLDSHOCK"/>
</dbReference>
<feature type="domain" description="CCHC-type" evidence="3">
    <location>
        <begin position="279"/>
        <end position="295"/>
    </location>
</feature>
<dbReference type="GO" id="GO:0003676">
    <property type="term" value="F:nucleic acid binding"/>
    <property type="evidence" value="ECO:0007669"/>
    <property type="project" value="InterPro"/>
</dbReference>
<dbReference type="PANTHER" id="PTHR46565">
    <property type="entry name" value="COLD SHOCK DOMAIN PROTEIN 2"/>
    <property type="match status" value="1"/>
</dbReference>
<evidence type="ECO:0000259" key="3">
    <source>
        <dbReference type="PROSITE" id="PS50158"/>
    </source>
</evidence>
<reference evidence="5" key="1">
    <citation type="submission" date="2025-08" db="UniProtKB">
        <authorList>
            <consortium name="RefSeq"/>
        </authorList>
    </citation>
    <scope>IDENTIFICATION</scope>
</reference>
<feature type="domain" description="CCHC-type" evidence="3">
    <location>
        <begin position="126"/>
        <end position="139"/>
    </location>
</feature>
<dbReference type="SUPFAM" id="SSF50249">
    <property type="entry name" value="Nucleic acid-binding proteins"/>
    <property type="match status" value="1"/>
</dbReference>
<keyword evidence="1" id="KW-0862">Zinc</keyword>
<proteinExistence type="predicted"/>
<protein>
    <submittedName>
        <fullName evidence="5">Cold shock domain-containing protein 3-like</fullName>
    </submittedName>
</protein>
<dbReference type="SUPFAM" id="SSF57756">
    <property type="entry name" value="Retrovirus zinc finger-like domains"/>
    <property type="match status" value="4"/>
</dbReference>
<accession>A0A1S4B4A0</accession>
<dbReference type="PROSITE" id="PS51857">
    <property type="entry name" value="CSD_2"/>
    <property type="match status" value="1"/>
</dbReference>
<feature type="domain" description="CCHC-type" evidence="3">
    <location>
        <begin position="179"/>
        <end position="192"/>
    </location>
</feature>
<dbReference type="Gene3D" id="2.40.50.140">
    <property type="entry name" value="Nucleic acid-binding proteins"/>
    <property type="match status" value="1"/>
</dbReference>
<feature type="domain" description="CCHC-type" evidence="3">
    <location>
        <begin position="209"/>
        <end position="224"/>
    </location>
</feature>
<dbReference type="SMR" id="A0A1S4B4A0"/>
<dbReference type="KEGG" id="nta:107804271"/>
<feature type="non-terminal residue" evidence="5">
    <location>
        <position position="322"/>
    </location>
</feature>
<dbReference type="InterPro" id="IPR002059">
    <property type="entry name" value="CSP_DNA-bd"/>
</dbReference>
<feature type="domain" description="CSD" evidence="4">
    <location>
        <begin position="7"/>
        <end position="72"/>
    </location>
</feature>
<keyword evidence="1" id="KW-0479">Metal-binding</keyword>
<name>A0A1S4B4A0_TOBAC</name>
<feature type="region of interest" description="Disordered" evidence="2">
    <location>
        <begin position="254"/>
        <end position="275"/>
    </location>
</feature>
<dbReference type="CDD" id="cd04458">
    <property type="entry name" value="CSP_CDS"/>
    <property type="match status" value="1"/>
</dbReference>
<keyword evidence="1" id="KW-0863">Zinc-finger</keyword>
<evidence type="ECO:0000256" key="2">
    <source>
        <dbReference type="SAM" id="MobiDB-lite"/>
    </source>
</evidence>
<feature type="region of interest" description="Disordered" evidence="2">
    <location>
        <begin position="70"/>
        <end position="98"/>
    </location>
</feature>
<dbReference type="SMART" id="SM00343">
    <property type="entry name" value="ZnF_C2HC"/>
    <property type="match status" value="7"/>
</dbReference>
<dbReference type="PROSITE" id="PS50158">
    <property type="entry name" value="ZF_CCHC"/>
    <property type="match status" value="7"/>
</dbReference>
<dbReference type="AlphaFoldDB" id="A0A1S4B4A0"/>
<dbReference type="RefSeq" id="XP_016483608.1">
    <property type="nucleotide sequence ID" value="XM_016628122.1"/>
</dbReference>
<dbReference type="Pfam" id="PF00098">
    <property type="entry name" value="zf-CCHC"/>
    <property type="match status" value="7"/>
</dbReference>
<dbReference type="Pfam" id="PF00313">
    <property type="entry name" value="CSD"/>
    <property type="match status" value="1"/>
</dbReference>
<dbReference type="InterPro" id="IPR001878">
    <property type="entry name" value="Znf_CCHC"/>
</dbReference>
<dbReference type="GO" id="GO:0008270">
    <property type="term" value="F:zinc ion binding"/>
    <property type="evidence" value="ECO:0007669"/>
    <property type="project" value="UniProtKB-KW"/>
</dbReference>
<dbReference type="SMART" id="SM00357">
    <property type="entry name" value="CSP"/>
    <property type="match status" value="1"/>
</dbReference>
<gene>
    <name evidence="5" type="primary">LOC107804271</name>
</gene>
<feature type="domain" description="CCHC-type" evidence="3">
    <location>
        <begin position="103"/>
        <end position="116"/>
    </location>
</feature>
<dbReference type="PaxDb" id="4097-A0A1S4B4A0"/>
<dbReference type="PANTHER" id="PTHR46565:SF27">
    <property type="entry name" value="COLD SHOCK DOMAIN-CONTAINING PROTEIN 3-LIKE"/>
    <property type="match status" value="1"/>
</dbReference>
<dbReference type="InterPro" id="IPR036875">
    <property type="entry name" value="Znf_CCHC_sf"/>
</dbReference>
<dbReference type="Gene3D" id="4.10.60.10">
    <property type="entry name" value="Zinc finger, CCHC-type"/>
    <property type="match status" value="6"/>
</dbReference>
<evidence type="ECO:0000259" key="4">
    <source>
        <dbReference type="PROSITE" id="PS51857"/>
    </source>
</evidence>
<organism evidence="5">
    <name type="scientific">Nicotiana tabacum</name>
    <name type="common">Common tobacco</name>
    <dbReference type="NCBI Taxonomy" id="4097"/>
    <lineage>
        <taxon>Eukaryota</taxon>
        <taxon>Viridiplantae</taxon>
        <taxon>Streptophyta</taxon>
        <taxon>Embryophyta</taxon>
        <taxon>Tracheophyta</taxon>
        <taxon>Spermatophyta</taxon>
        <taxon>Magnoliopsida</taxon>
        <taxon>eudicotyledons</taxon>
        <taxon>Gunneridae</taxon>
        <taxon>Pentapetalae</taxon>
        <taxon>asterids</taxon>
        <taxon>lamiids</taxon>
        <taxon>Solanales</taxon>
        <taxon>Solanaceae</taxon>
        <taxon>Nicotianoideae</taxon>
        <taxon>Nicotianeae</taxon>
        <taxon>Nicotiana</taxon>
    </lineage>
</organism>
<feature type="compositionally biased region" description="Gly residues" evidence="2">
    <location>
        <begin position="263"/>
        <end position="275"/>
    </location>
</feature>
<feature type="domain" description="CCHC-type" evidence="3">
    <location>
        <begin position="154"/>
        <end position="169"/>
    </location>
</feature>
<evidence type="ECO:0000313" key="5">
    <source>
        <dbReference type="RefSeq" id="XP_016483608.1"/>
    </source>
</evidence>
<sequence>MAVETTRTTGTVSRFSSRKGYGFIKPDDGTEYLFVHQSAIKSDGFRSLYEGQKVEFTITGNGDKYQAINVTGPDGSPLNGSRNDGGGVRGNNRGGGGGGGDDCYTCRRIGHMARDCDHNIGGGGACYSCGMTGHIARECDRNSGGGGRSEDRECYNCGEYGHVARDCPSGKSVSDSGACYNCGLTGHVARDCSRESGGRGSSGGSSGACYTCGLLGHVARDCPSGRRTLRGSGSGDSGACYNCGLPGHVARDCSRESDRGHSGGDNLGRSGGRGSGGSKCYNCGVAGHFARECTNPAVLDNESISFDDADNEGVTTPHNDAL</sequence>
<dbReference type="InterPro" id="IPR011129">
    <property type="entry name" value="CSD"/>
</dbReference>
<dbReference type="InterPro" id="IPR012340">
    <property type="entry name" value="NA-bd_OB-fold"/>
</dbReference>
<dbReference type="OrthoDB" id="422005at2759"/>
<evidence type="ECO:0000256" key="1">
    <source>
        <dbReference type="PROSITE-ProRule" id="PRU00047"/>
    </source>
</evidence>
<feature type="compositionally biased region" description="Gly residues" evidence="2">
    <location>
        <begin position="83"/>
        <end position="98"/>
    </location>
</feature>